<feature type="domain" description="Major facilitator superfamily (MFS) profile" evidence="8">
    <location>
        <begin position="1"/>
        <end position="130"/>
    </location>
</feature>
<keyword evidence="3" id="KW-1003">Cell membrane</keyword>
<comment type="subcellular location">
    <subcellularLocation>
        <location evidence="1">Cell membrane</location>
        <topology evidence="1">Multi-pass membrane protein</topology>
    </subcellularLocation>
</comment>
<evidence type="ECO:0000313" key="10">
    <source>
        <dbReference type="Proteomes" id="UP001501867"/>
    </source>
</evidence>
<evidence type="ECO:0000259" key="8">
    <source>
        <dbReference type="PROSITE" id="PS50850"/>
    </source>
</evidence>
<evidence type="ECO:0000256" key="7">
    <source>
        <dbReference type="SAM" id="Phobius"/>
    </source>
</evidence>
<evidence type="ECO:0000256" key="5">
    <source>
        <dbReference type="ARBA" id="ARBA00022989"/>
    </source>
</evidence>
<dbReference type="Proteomes" id="UP001501867">
    <property type="component" value="Unassembled WGS sequence"/>
</dbReference>
<gene>
    <name evidence="9" type="ORF">GCM10010302_25550</name>
</gene>
<name>A0ABN0VBY6_9ACTN</name>
<feature type="transmembrane region" description="Helical" evidence="7">
    <location>
        <begin position="87"/>
        <end position="108"/>
    </location>
</feature>
<evidence type="ECO:0000313" key="9">
    <source>
        <dbReference type="EMBL" id="GAA0286158.1"/>
    </source>
</evidence>
<evidence type="ECO:0000256" key="2">
    <source>
        <dbReference type="ARBA" id="ARBA00022448"/>
    </source>
</evidence>
<dbReference type="InterPro" id="IPR036259">
    <property type="entry name" value="MFS_trans_sf"/>
</dbReference>
<evidence type="ECO:0000256" key="6">
    <source>
        <dbReference type="ARBA" id="ARBA00023136"/>
    </source>
</evidence>
<dbReference type="PROSITE" id="PS50850">
    <property type="entry name" value="MFS"/>
    <property type="match status" value="1"/>
</dbReference>
<dbReference type="PANTHER" id="PTHR23517:SF2">
    <property type="entry name" value="MULTIDRUG RESISTANCE PROTEIN MDTH"/>
    <property type="match status" value="1"/>
</dbReference>
<proteinExistence type="predicted"/>
<keyword evidence="5 7" id="KW-1133">Transmembrane helix</keyword>
<dbReference type="InterPro" id="IPR050171">
    <property type="entry name" value="MFS_Transporters"/>
</dbReference>
<sequence>MTNAAAFAVFGLLLAVPGRLVALGLVPAMALFTLAEMLSMPPSGELGTSLAPEHIRGRYLGVFQLSWTVGNTIAPALLTMLLSRGPLWPWVVVGALNLLALPLVLSLGDRTPRDGARQEPAPPAQEGLTS</sequence>
<keyword evidence="2" id="KW-0813">Transport</keyword>
<dbReference type="InterPro" id="IPR011701">
    <property type="entry name" value="MFS"/>
</dbReference>
<organism evidence="9 10">
    <name type="scientific">Streptomyces polychromogenes</name>
    <dbReference type="NCBI Taxonomy" id="67342"/>
    <lineage>
        <taxon>Bacteria</taxon>
        <taxon>Bacillati</taxon>
        <taxon>Actinomycetota</taxon>
        <taxon>Actinomycetes</taxon>
        <taxon>Kitasatosporales</taxon>
        <taxon>Streptomycetaceae</taxon>
        <taxon>Streptomyces</taxon>
    </lineage>
</organism>
<evidence type="ECO:0000256" key="1">
    <source>
        <dbReference type="ARBA" id="ARBA00004651"/>
    </source>
</evidence>
<accession>A0ABN0VBY6</accession>
<comment type="caution">
    <text evidence="9">The sequence shown here is derived from an EMBL/GenBank/DDBJ whole genome shotgun (WGS) entry which is preliminary data.</text>
</comment>
<dbReference type="PANTHER" id="PTHR23517">
    <property type="entry name" value="RESISTANCE PROTEIN MDTM, PUTATIVE-RELATED-RELATED"/>
    <property type="match status" value="1"/>
</dbReference>
<dbReference type="InterPro" id="IPR020846">
    <property type="entry name" value="MFS_dom"/>
</dbReference>
<keyword evidence="10" id="KW-1185">Reference proteome</keyword>
<protein>
    <recommendedName>
        <fullName evidence="8">Major facilitator superfamily (MFS) profile domain-containing protein</fullName>
    </recommendedName>
</protein>
<dbReference type="SUPFAM" id="SSF103473">
    <property type="entry name" value="MFS general substrate transporter"/>
    <property type="match status" value="1"/>
</dbReference>
<dbReference type="EMBL" id="BAAABV010000015">
    <property type="protein sequence ID" value="GAA0286158.1"/>
    <property type="molecule type" value="Genomic_DNA"/>
</dbReference>
<dbReference type="Gene3D" id="1.20.1250.20">
    <property type="entry name" value="MFS general substrate transporter like domains"/>
    <property type="match status" value="1"/>
</dbReference>
<keyword evidence="4 7" id="KW-0812">Transmembrane</keyword>
<reference evidence="9 10" key="1">
    <citation type="journal article" date="2019" name="Int. J. Syst. Evol. Microbiol.">
        <title>The Global Catalogue of Microorganisms (GCM) 10K type strain sequencing project: providing services to taxonomists for standard genome sequencing and annotation.</title>
        <authorList>
            <consortium name="The Broad Institute Genomics Platform"/>
            <consortium name="The Broad Institute Genome Sequencing Center for Infectious Disease"/>
            <person name="Wu L."/>
            <person name="Ma J."/>
        </authorList>
    </citation>
    <scope>NUCLEOTIDE SEQUENCE [LARGE SCALE GENOMIC DNA]</scope>
    <source>
        <strain evidence="9 10">JCM 4505</strain>
    </source>
</reference>
<evidence type="ECO:0000256" key="4">
    <source>
        <dbReference type="ARBA" id="ARBA00022692"/>
    </source>
</evidence>
<evidence type="ECO:0000256" key="3">
    <source>
        <dbReference type="ARBA" id="ARBA00022475"/>
    </source>
</evidence>
<keyword evidence="6 7" id="KW-0472">Membrane</keyword>
<dbReference type="Pfam" id="PF07690">
    <property type="entry name" value="MFS_1"/>
    <property type="match status" value="1"/>
</dbReference>